<dbReference type="AlphaFoldDB" id="A0A7L5E143"/>
<dbReference type="GO" id="GO:0015562">
    <property type="term" value="F:efflux transmembrane transporter activity"/>
    <property type="evidence" value="ECO:0007669"/>
    <property type="project" value="TreeGrafter"/>
</dbReference>
<dbReference type="Pfam" id="PF25973">
    <property type="entry name" value="BSH_CzcB"/>
    <property type="match status" value="1"/>
</dbReference>
<name>A0A7L5E143_9SPHI</name>
<dbReference type="RefSeq" id="WP_169607046.1">
    <property type="nucleotide sequence ID" value="NZ_CP051682.1"/>
</dbReference>
<feature type="signal peptide" evidence="1">
    <location>
        <begin position="1"/>
        <end position="19"/>
    </location>
</feature>
<keyword evidence="1" id="KW-0732">Signal</keyword>
<dbReference type="PROSITE" id="PS51257">
    <property type="entry name" value="PROKAR_LIPOPROTEIN"/>
    <property type="match status" value="1"/>
</dbReference>
<feature type="chain" id="PRO_5029758056" evidence="1">
    <location>
        <begin position="20"/>
        <end position="304"/>
    </location>
</feature>
<keyword evidence="4" id="KW-1185">Reference proteome</keyword>
<feature type="domain" description="CzcB-like barrel-sandwich hybrid" evidence="2">
    <location>
        <begin position="62"/>
        <end position="147"/>
    </location>
</feature>
<evidence type="ECO:0000313" key="3">
    <source>
        <dbReference type="EMBL" id="QJD96009.1"/>
    </source>
</evidence>
<proteinExistence type="predicted"/>
<dbReference type="InterPro" id="IPR058647">
    <property type="entry name" value="BSH_CzcB-like"/>
</dbReference>
<evidence type="ECO:0000259" key="2">
    <source>
        <dbReference type="Pfam" id="PF25973"/>
    </source>
</evidence>
<dbReference type="Proteomes" id="UP000503278">
    <property type="component" value="Chromosome"/>
</dbReference>
<dbReference type="EMBL" id="CP051682">
    <property type="protein sequence ID" value="QJD96009.1"/>
    <property type="molecule type" value="Genomic_DNA"/>
</dbReference>
<gene>
    <name evidence="3" type="ORF">HH214_09025</name>
</gene>
<organism evidence="3 4">
    <name type="scientific">Mucilaginibacter robiniae</name>
    <dbReference type="NCBI Taxonomy" id="2728022"/>
    <lineage>
        <taxon>Bacteria</taxon>
        <taxon>Pseudomonadati</taxon>
        <taxon>Bacteroidota</taxon>
        <taxon>Sphingobacteriia</taxon>
        <taxon>Sphingobacteriales</taxon>
        <taxon>Sphingobacteriaceae</taxon>
        <taxon>Mucilaginibacter</taxon>
    </lineage>
</organism>
<dbReference type="SUPFAM" id="SSF51230">
    <property type="entry name" value="Single hybrid motif"/>
    <property type="match status" value="1"/>
</dbReference>
<evidence type="ECO:0000256" key="1">
    <source>
        <dbReference type="SAM" id="SignalP"/>
    </source>
</evidence>
<dbReference type="KEGG" id="mrob:HH214_09025"/>
<evidence type="ECO:0000313" key="4">
    <source>
        <dbReference type="Proteomes" id="UP000503278"/>
    </source>
</evidence>
<dbReference type="GO" id="GO:1990281">
    <property type="term" value="C:efflux pump complex"/>
    <property type="evidence" value="ECO:0007669"/>
    <property type="project" value="TreeGrafter"/>
</dbReference>
<dbReference type="PANTHER" id="PTHR30469">
    <property type="entry name" value="MULTIDRUG RESISTANCE PROTEIN MDTA"/>
    <property type="match status" value="1"/>
</dbReference>
<protein>
    <submittedName>
        <fullName evidence="3">Efflux RND transporter periplasmic adaptor subunit</fullName>
    </submittedName>
</protein>
<sequence length="304" mass="33068">MKNYIVLLCLLLALGACHSNDNAPANHVRPRTAVQITQIGIGTICDDLVLSGTSVYLKRNLVTSSIAAFITNVYVKLGDHVRKGQPLYLLESKERKALGNDITKVDPSLKSFGLITLTAPASGIITTFDKQQTGEYVLEGTQLCTIAASNDLAFQVNVPYEYADLVKPGKKCLITLPDKTVYKATITTPLATMNVTEQTQVLLARPDQDLFLPENLLAKVAFDRSEPGNQQVLPKTCVVSDELLKDFWVMKLVNDSTAVKVPVKTGNKNNTSIEILSPTFQKGDKILITGNYGLADTALVTVTQ</sequence>
<dbReference type="Gene3D" id="2.40.420.20">
    <property type="match status" value="1"/>
</dbReference>
<reference evidence="3 4" key="1">
    <citation type="submission" date="2020-04" db="EMBL/GenBank/DDBJ databases">
        <title>Genome sequencing of novel species.</title>
        <authorList>
            <person name="Heo J."/>
            <person name="Kim S.-J."/>
            <person name="Kim J.-S."/>
            <person name="Hong S.-B."/>
            <person name="Kwon S.-W."/>
        </authorList>
    </citation>
    <scope>NUCLEOTIDE SEQUENCE [LARGE SCALE GENOMIC DNA]</scope>
    <source>
        <strain evidence="3 4">F39-2</strain>
    </source>
</reference>
<dbReference type="Gene3D" id="2.40.50.100">
    <property type="match status" value="1"/>
</dbReference>
<accession>A0A7L5E143</accession>
<dbReference type="InterPro" id="IPR011053">
    <property type="entry name" value="Single_hybrid_motif"/>
</dbReference>